<name>A0ABU3B116_9ACTN</name>
<keyword evidence="2" id="KW-0067">ATP-binding</keyword>
<dbReference type="GO" id="GO:0005524">
    <property type="term" value="F:ATP binding"/>
    <property type="evidence" value="ECO:0007669"/>
    <property type="project" value="UniProtKB-KW"/>
</dbReference>
<protein>
    <submittedName>
        <fullName evidence="2">ATP-binding protein</fullName>
    </submittedName>
</protein>
<organism evidence="2 3">
    <name type="scientific">Streptomyces lancefieldiae</name>
    <dbReference type="NCBI Taxonomy" id="3075520"/>
    <lineage>
        <taxon>Bacteria</taxon>
        <taxon>Bacillati</taxon>
        <taxon>Actinomycetota</taxon>
        <taxon>Actinomycetes</taxon>
        <taxon>Kitasatosporales</taxon>
        <taxon>Streptomycetaceae</taxon>
        <taxon>Streptomyces</taxon>
    </lineage>
</organism>
<dbReference type="Pfam" id="PF01695">
    <property type="entry name" value="IstB_IS21"/>
    <property type="match status" value="1"/>
</dbReference>
<proteinExistence type="predicted"/>
<dbReference type="Proteomes" id="UP001180724">
    <property type="component" value="Unassembled WGS sequence"/>
</dbReference>
<feature type="domain" description="IstB-like ATP-binding" evidence="1">
    <location>
        <begin position="142"/>
        <end position="213"/>
    </location>
</feature>
<dbReference type="InterPro" id="IPR027417">
    <property type="entry name" value="P-loop_NTPase"/>
</dbReference>
<reference evidence="2" key="1">
    <citation type="submission" date="2024-05" db="EMBL/GenBank/DDBJ databases">
        <title>30 novel species of actinomycetes from the DSMZ collection.</title>
        <authorList>
            <person name="Nouioui I."/>
        </authorList>
    </citation>
    <scope>NUCLEOTIDE SEQUENCE</scope>
    <source>
        <strain evidence="2">DSM 40712</strain>
    </source>
</reference>
<dbReference type="Gene3D" id="3.40.50.300">
    <property type="entry name" value="P-loop containing nucleotide triphosphate hydrolases"/>
    <property type="match status" value="1"/>
</dbReference>
<keyword evidence="2" id="KW-0547">Nucleotide-binding</keyword>
<evidence type="ECO:0000313" key="2">
    <source>
        <dbReference type="EMBL" id="MDT0616144.1"/>
    </source>
</evidence>
<dbReference type="EMBL" id="JAVRFH010000101">
    <property type="protein sequence ID" value="MDT0616144.1"/>
    <property type="molecule type" value="Genomic_DNA"/>
</dbReference>
<sequence length="284" mass="31587">MTTEAIIFLVTAVILPLLLTELGDWCPTLAKRLARWTARRLGDPLATERYSEEWTAELGHLPGKLAPMFVALGYFVALPRLRWSLRTARRTSQPGQDLSELAPTRVPIYENFELAMYPWAHQGEACSTLLKAILDASNRSRLHLLLGPPGSGKTMTAAWLGKRLVQEGKKVHYIWAPDWAHRMNPLHVSPQLRDRLIQATQDLGLLVVDEVDDTTLEVLETLRLPCPVLLITREVWAPGTSRELTRRPSSPGVTVDYRSSAGIEGYLRPSPGIPGPLPPVNGQS</sequence>
<evidence type="ECO:0000259" key="1">
    <source>
        <dbReference type="Pfam" id="PF01695"/>
    </source>
</evidence>
<evidence type="ECO:0000313" key="3">
    <source>
        <dbReference type="Proteomes" id="UP001180724"/>
    </source>
</evidence>
<keyword evidence="3" id="KW-1185">Reference proteome</keyword>
<gene>
    <name evidence="2" type="ORF">RM812_39280</name>
</gene>
<accession>A0ABU3B116</accession>
<dbReference type="SUPFAM" id="SSF52540">
    <property type="entry name" value="P-loop containing nucleoside triphosphate hydrolases"/>
    <property type="match status" value="1"/>
</dbReference>
<comment type="caution">
    <text evidence="2">The sequence shown here is derived from an EMBL/GenBank/DDBJ whole genome shotgun (WGS) entry which is preliminary data.</text>
</comment>
<dbReference type="CDD" id="cd00009">
    <property type="entry name" value="AAA"/>
    <property type="match status" value="1"/>
</dbReference>
<dbReference type="InterPro" id="IPR002611">
    <property type="entry name" value="IstB_ATP-bd"/>
</dbReference>
<dbReference type="RefSeq" id="WP_311585305.1">
    <property type="nucleotide sequence ID" value="NZ_JAVRFH010000101.1"/>
</dbReference>